<name>A0A1I7XKV4_HETBA</name>
<dbReference type="Pfam" id="PF01363">
    <property type="entry name" value="FYVE"/>
    <property type="match status" value="1"/>
</dbReference>
<dbReference type="SUPFAM" id="SSF57903">
    <property type="entry name" value="FYVE/PHD zinc finger"/>
    <property type="match status" value="1"/>
</dbReference>
<dbReference type="Pfam" id="PF02759">
    <property type="entry name" value="RUN"/>
    <property type="match status" value="1"/>
</dbReference>
<reference evidence="10" key="1">
    <citation type="submission" date="2016-11" db="UniProtKB">
        <authorList>
            <consortium name="WormBaseParasite"/>
        </authorList>
    </citation>
    <scope>IDENTIFICATION</scope>
</reference>
<dbReference type="GO" id="GO:0005737">
    <property type="term" value="C:cytoplasm"/>
    <property type="evidence" value="ECO:0007669"/>
    <property type="project" value="TreeGrafter"/>
</dbReference>
<sequence>MTSNNRIIEGDTQQLNDLLMMLEKMLWHGFKASGQKALIVLKTPDAELWTAITKMARSDTAMLETTTCVEQIDSLVTPISRLRAFLRIAMMQKKLADFFAVITSSVLLKDFYDSWALLRQEDVIQLTGALLGLSVVDCNLVLEYDHLQEQPLSVDLLLYIRIPTISTIFDDADSNSSFESDFAKEKKFLLDQNNYLEERNRQLQLNVNNLKSRLNSTDSEGNSDSITIEQEMVSFKAIDDKTNEQFHNKEKDWNEERSRLLAQIVEREDSLRIMQQQLMDLKKVKSDLYEKLRLSEDSVHKLRKDISRMSENYTQERNNLKRTIKNMEDLNRDLNERSLRKEPNDGYEVRLELEKKCQQYATILSRLESKQNELAMVHSELSSLKYKTDSMSKDLKELPVLKEELKELQEKYMLACDRADESERALEELGGHLSESKLRMVELAEELLPLSDAHWAKDSEAHQCSGCLEKFTLAKRKHHCRMCGSIFCAACSEGRVKLPSNAKPARVCEQCFNLLMSRQSGGGQ</sequence>
<evidence type="ECO:0000259" key="7">
    <source>
        <dbReference type="PROSITE" id="PS50178"/>
    </source>
</evidence>
<dbReference type="InterPro" id="IPR000306">
    <property type="entry name" value="Znf_FYVE"/>
</dbReference>
<dbReference type="InterPro" id="IPR011011">
    <property type="entry name" value="Znf_FYVE_PHD"/>
</dbReference>
<dbReference type="PANTHER" id="PTHR45956:SF6">
    <property type="entry name" value="RUN DOMAIN-CONTAINING PROTEIN"/>
    <property type="match status" value="1"/>
</dbReference>
<dbReference type="PROSITE" id="PS50178">
    <property type="entry name" value="ZF_FYVE"/>
    <property type="match status" value="1"/>
</dbReference>
<evidence type="ECO:0000256" key="6">
    <source>
        <dbReference type="SAM" id="Coils"/>
    </source>
</evidence>
<evidence type="ECO:0000259" key="8">
    <source>
        <dbReference type="PROSITE" id="PS50826"/>
    </source>
</evidence>
<proteinExistence type="predicted"/>
<dbReference type="SMART" id="SM00593">
    <property type="entry name" value="RUN"/>
    <property type="match status" value="1"/>
</dbReference>
<dbReference type="Gene3D" id="1.20.58.900">
    <property type="match status" value="1"/>
</dbReference>
<dbReference type="Proteomes" id="UP000095283">
    <property type="component" value="Unplaced"/>
</dbReference>
<feature type="domain" description="RUN" evidence="8">
    <location>
        <begin position="9"/>
        <end position="145"/>
    </location>
</feature>
<dbReference type="PANTHER" id="PTHR45956">
    <property type="entry name" value="RUN AND FYVE DOMAIN-CONTAINING PROTEIN 2-LIKE PROTEIN"/>
    <property type="match status" value="1"/>
</dbReference>
<accession>A0A1I7XKV4</accession>
<evidence type="ECO:0000256" key="1">
    <source>
        <dbReference type="ARBA" id="ARBA00022723"/>
    </source>
</evidence>
<evidence type="ECO:0000256" key="5">
    <source>
        <dbReference type="PROSITE-ProRule" id="PRU00091"/>
    </source>
</evidence>
<dbReference type="PROSITE" id="PS50826">
    <property type="entry name" value="RUN"/>
    <property type="match status" value="1"/>
</dbReference>
<keyword evidence="1" id="KW-0479">Metal-binding</keyword>
<dbReference type="InterPro" id="IPR004012">
    <property type="entry name" value="Run_dom"/>
</dbReference>
<dbReference type="GO" id="GO:0008270">
    <property type="term" value="F:zinc ion binding"/>
    <property type="evidence" value="ECO:0007669"/>
    <property type="project" value="UniProtKB-KW"/>
</dbReference>
<dbReference type="SMART" id="SM00064">
    <property type="entry name" value="FYVE"/>
    <property type="match status" value="1"/>
</dbReference>
<evidence type="ECO:0000256" key="4">
    <source>
        <dbReference type="ARBA" id="ARBA00023054"/>
    </source>
</evidence>
<dbReference type="InterPro" id="IPR037213">
    <property type="entry name" value="Run_dom_sf"/>
</dbReference>
<feature type="domain" description="FYVE-type" evidence="7">
    <location>
        <begin position="458"/>
        <end position="516"/>
    </location>
</feature>
<keyword evidence="3" id="KW-0862">Zinc</keyword>
<feature type="coiled-coil region" evidence="6">
    <location>
        <begin position="271"/>
        <end position="425"/>
    </location>
</feature>
<protein>
    <submittedName>
        <fullName evidence="10">FYVE-type domain-containing protein</fullName>
    </submittedName>
</protein>
<evidence type="ECO:0000256" key="3">
    <source>
        <dbReference type="ARBA" id="ARBA00022833"/>
    </source>
</evidence>
<evidence type="ECO:0000256" key="2">
    <source>
        <dbReference type="ARBA" id="ARBA00022771"/>
    </source>
</evidence>
<dbReference type="WBParaSite" id="Hba_17948">
    <property type="protein sequence ID" value="Hba_17948"/>
    <property type="gene ID" value="Hba_17948"/>
</dbReference>
<feature type="coiled-coil region" evidence="6">
    <location>
        <begin position="186"/>
        <end position="220"/>
    </location>
</feature>
<dbReference type="InterPro" id="IPR013083">
    <property type="entry name" value="Znf_RING/FYVE/PHD"/>
</dbReference>
<dbReference type="AlphaFoldDB" id="A0A1I7XKV4"/>
<keyword evidence="4 6" id="KW-0175">Coiled coil</keyword>
<organism evidence="9 10">
    <name type="scientific">Heterorhabditis bacteriophora</name>
    <name type="common">Entomopathogenic nematode worm</name>
    <dbReference type="NCBI Taxonomy" id="37862"/>
    <lineage>
        <taxon>Eukaryota</taxon>
        <taxon>Metazoa</taxon>
        <taxon>Ecdysozoa</taxon>
        <taxon>Nematoda</taxon>
        <taxon>Chromadorea</taxon>
        <taxon>Rhabditida</taxon>
        <taxon>Rhabditina</taxon>
        <taxon>Rhabditomorpha</taxon>
        <taxon>Strongyloidea</taxon>
        <taxon>Heterorhabditidae</taxon>
        <taxon>Heterorhabditis</taxon>
    </lineage>
</organism>
<keyword evidence="2 5" id="KW-0863">Zinc-finger</keyword>
<dbReference type="Gene3D" id="3.30.40.10">
    <property type="entry name" value="Zinc/RING finger domain, C3HC4 (zinc finger)"/>
    <property type="match status" value="1"/>
</dbReference>
<evidence type="ECO:0000313" key="9">
    <source>
        <dbReference type="Proteomes" id="UP000095283"/>
    </source>
</evidence>
<keyword evidence="9" id="KW-1185">Reference proteome</keyword>
<dbReference type="SUPFAM" id="SSF140741">
    <property type="entry name" value="RUN domain-like"/>
    <property type="match status" value="1"/>
</dbReference>
<evidence type="ECO:0000313" key="10">
    <source>
        <dbReference type="WBParaSite" id="Hba_17948"/>
    </source>
</evidence>
<dbReference type="InterPro" id="IPR017455">
    <property type="entry name" value="Znf_FYVE-rel"/>
</dbReference>
<dbReference type="InterPro" id="IPR047335">
    <property type="entry name" value="RUFY1-3"/>
</dbReference>